<sequence length="265" mass="30290">MLKRAGKYGYRDLSYFFLLLGRTSFQKRLDPQIKMLVSCKSGKSKLQITPLQQEGIIRGELEKYCIELSSVFYATTDTTNTMPCTARQLGISWQGCAAHNTLRAILPILRPTAEATTVLSADSNVSISLIYPCIFTLKEELVSKSSTSYQQFRDELLKQYWQTLKEAKLAKILMNCHVSLVQDRNRGSLMDSMFNKVHNAQGDIRINKISTISEQIKNEVSLYLKQAVVDRNSDPLQFWKESINIFPLLARAARNSRNKLFFRKS</sequence>
<evidence type="ECO:0000313" key="2">
    <source>
        <dbReference type="EnsemblMetazoa" id="HelroP173191"/>
    </source>
</evidence>
<keyword evidence="3" id="KW-1185">Reference proteome</keyword>
<gene>
    <name evidence="2" type="primary">20204439</name>
    <name evidence="1" type="ORF">HELRODRAFT_173191</name>
</gene>
<evidence type="ECO:0000313" key="1">
    <source>
        <dbReference type="EMBL" id="ESO04104.1"/>
    </source>
</evidence>
<dbReference type="PANTHER" id="PTHR46169:SF29">
    <property type="entry name" value="DNA REPLICATION-RELATED ELEMENT FACTOR, ISOFORM A"/>
    <property type="match status" value="1"/>
</dbReference>
<proteinExistence type="predicted"/>
<dbReference type="OrthoDB" id="1271298at2759"/>
<dbReference type="EMBL" id="KB096551">
    <property type="protein sequence ID" value="ESO04104.1"/>
    <property type="molecule type" value="Genomic_DNA"/>
</dbReference>
<dbReference type="PANTHER" id="PTHR46169">
    <property type="entry name" value="DNA REPLICATION-RELATED ELEMENT FACTOR, ISOFORM A"/>
    <property type="match status" value="1"/>
</dbReference>
<dbReference type="InterPro" id="IPR012337">
    <property type="entry name" value="RNaseH-like_sf"/>
</dbReference>
<dbReference type="Proteomes" id="UP000015101">
    <property type="component" value="Unassembled WGS sequence"/>
</dbReference>
<dbReference type="CTD" id="20204439"/>
<dbReference type="AlphaFoldDB" id="T1F6J0"/>
<accession>T1F6J0</accession>
<dbReference type="RefSeq" id="XP_009018040.1">
    <property type="nucleotide sequence ID" value="XM_009019792.1"/>
</dbReference>
<name>T1F6J0_HELRO</name>
<dbReference type="HOGENOM" id="CLU_1050811_0_0_1"/>
<dbReference type="SUPFAM" id="SSF53098">
    <property type="entry name" value="Ribonuclease H-like"/>
    <property type="match status" value="1"/>
</dbReference>
<dbReference type="InParanoid" id="T1F6J0"/>
<evidence type="ECO:0000313" key="3">
    <source>
        <dbReference type="Proteomes" id="UP000015101"/>
    </source>
</evidence>
<dbReference type="InterPro" id="IPR052717">
    <property type="entry name" value="Vacuolar_transposase_reg"/>
</dbReference>
<dbReference type="EMBL" id="AMQM01004471">
    <property type="status" value="NOT_ANNOTATED_CDS"/>
    <property type="molecule type" value="Genomic_DNA"/>
</dbReference>
<reference evidence="1 3" key="2">
    <citation type="journal article" date="2013" name="Nature">
        <title>Insights into bilaterian evolution from three spiralian genomes.</title>
        <authorList>
            <person name="Simakov O."/>
            <person name="Marletaz F."/>
            <person name="Cho S.J."/>
            <person name="Edsinger-Gonzales E."/>
            <person name="Havlak P."/>
            <person name="Hellsten U."/>
            <person name="Kuo D.H."/>
            <person name="Larsson T."/>
            <person name="Lv J."/>
            <person name="Arendt D."/>
            <person name="Savage R."/>
            <person name="Osoegawa K."/>
            <person name="de Jong P."/>
            <person name="Grimwood J."/>
            <person name="Chapman J.A."/>
            <person name="Shapiro H."/>
            <person name="Aerts A."/>
            <person name="Otillar R.P."/>
            <person name="Terry A.Y."/>
            <person name="Boore J.L."/>
            <person name="Grigoriev I.V."/>
            <person name="Lindberg D.R."/>
            <person name="Seaver E.C."/>
            <person name="Weisblat D.A."/>
            <person name="Putnam N.H."/>
            <person name="Rokhsar D.S."/>
        </authorList>
    </citation>
    <scope>NUCLEOTIDE SEQUENCE</scope>
</reference>
<evidence type="ECO:0008006" key="4">
    <source>
        <dbReference type="Google" id="ProtNLM"/>
    </source>
</evidence>
<protein>
    <recommendedName>
        <fullName evidence="4">HAT C-terminal dimerisation domain-containing protein</fullName>
    </recommendedName>
</protein>
<dbReference type="GeneID" id="20204439"/>
<dbReference type="EnsemblMetazoa" id="HelroT173191">
    <property type="protein sequence ID" value="HelroP173191"/>
    <property type="gene ID" value="HelroG173191"/>
</dbReference>
<dbReference type="KEGG" id="hro:HELRODRAFT_173191"/>
<organism evidence="2 3">
    <name type="scientific">Helobdella robusta</name>
    <name type="common">Californian leech</name>
    <dbReference type="NCBI Taxonomy" id="6412"/>
    <lineage>
        <taxon>Eukaryota</taxon>
        <taxon>Metazoa</taxon>
        <taxon>Spiralia</taxon>
        <taxon>Lophotrochozoa</taxon>
        <taxon>Annelida</taxon>
        <taxon>Clitellata</taxon>
        <taxon>Hirudinea</taxon>
        <taxon>Rhynchobdellida</taxon>
        <taxon>Glossiphoniidae</taxon>
        <taxon>Helobdella</taxon>
    </lineage>
</organism>
<reference evidence="3" key="1">
    <citation type="submission" date="2012-12" db="EMBL/GenBank/DDBJ databases">
        <authorList>
            <person name="Hellsten U."/>
            <person name="Grimwood J."/>
            <person name="Chapman J.A."/>
            <person name="Shapiro H."/>
            <person name="Aerts A."/>
            <person name="Otillar R.P."/>
            <person name="Terry A.Y."/>
            <person name="Boore J.L."/>
            <person name="Simakov O."/>
            <person name="Marletaz F."/>
            <person name="Cho S.-J."/>
            <person name="Edsinger-Gonzales E."/>
            <person name="Havlak P."/>
            <person name="Kuo D.-H."/>
            <person name="Larsson T."/>
            <person name="Lv J."/>
            <person name="Arendt D."/>
            <person name="Savage R."/>
            <person name="Osoegawa K."/>
            <person name="de Jong P."/>
            <person name="Lindberg D.R."/>
            <person name="Seaver E.C."/>
            <person name="Weisblat D.A."/>
            <person name="Putnam N.H."/>
            <person name="Grigoriev I.V."/>
            <person name="Rokhsar D.S."/>
        </authorList>
    </citation>
    <scope>NUCLEOTIDE SEQUENCE</scope>
</reference>
<reference evidence="2" key="3">
    <citation type="submission" date="2015-06" db="UniProtKB">
        <authorList>
            <consortium name="EnsemblMetazoa"/>
        </authorList>
    </citation>
    <scope>IDENTIFICATION</scope>
</reference>